<evidence type="ECO:0000256" key="1">
    <source>
        <dbReference type="ARBA" id="ARBA00022679"/>
    </source>
</evidence>
<dbReference type="InterPro" id="IPR035107">
    <property type="entry name" value="tRNA_thiolation_TtcA_Ctu1"/>
</dbReference>
<dbReference type="EMBL" id="AZTB01000062">
    <property type="protein sequence ID" value="KGG79748.1"/>
    <property type="molecule type" value="Genomic_DNA"/>
</dbReference>
<sequence length="236" mass="27272">MRRIVGAIRKAVEEFNLIEDGDKITVGVSGGKDSLILLYGLKIFQRFSPVKYELEAITLTLGFEDFDLSEVKKFIEEIGVPYTIKETQIGKIIFDIRKEKNPCSLCARMRRGAMHDLMKEKGLNKLALGHHADDAIETLFLSMFYEGRINTFSPKTYMSRKDVTVIRPLIYVTEHQIKGAIKKYNIPTVESPCPANRNTKREYIKHLMKNIYKDIPQARDRLITAIKNKEQLNLWF</sequence>
<evidence type="ECO:0000313" key="4">
    <source>
        <dbReference type="Proteomes" id="UP000029622"/>
    </source>
</evidence>
<dbReference type="Pfam" id="PF01171">
    <property type="entry name" value="ATP_bind_3"/>
    <property type="match status" value="1"/>
</dbReference>
<dbReference type="InterPro" id="IPR011063">
    <property type="entry name" value="TilS/TtcA_N"/>
</dbReference>
<evidence type="ECO:0000259" key="2">
    <source>
        <dbReference type="Pfam" id="PF01171"/>
    </source>
</evidence>
<dbReference type="SUPFAM" id="SSF52402">
    <property type="entry name" value="Adenine nucleotide alpha hydrolases-like"/>
    <property type="match status" value="1"/>
</dbReference>
<dbReference type="RefSeq" id="WP_035164449.1">
    <property type="nucleotide sequence ID" value="NZ_AZTB01000062.1"/>
</dbReference>
<reference evidence="3 4" key="1">
    <citation type="submission" date="2013-12" db="EMBL/GenBank/DDBJ databases">
        <title>Draft genome sequence of Caloranaerobacter sp. H53214.</title>
        <authorList>
            <person name="Jiang L.J."/>
            <person name="Shao Z.Z."/>
            <person name="Long M.N."/>
        </authorList>
    </citation>
    <scope>NUCLEOTIDE SEQUENCE [LARGE SCALE GENOMIC DNA]</scope>
    <source>
        <strain evidence="3 4">H53214</strain>
    </source>
</reference>
<dbReference type="PIRSF" id="PIRSF004976">
    <property type="entry name" value="ATPase_YdaO"/>
    <property type="match status" value="1"/>
</dbReference>
<dbReference type="STRING" id="1156417.Y919_10200"/>
<proteinExistence type="predicted"/>
<accession>A0A096BG86</accession>
<dbReference type="PANTHER" id="PTHR43686">
    <property type="entry name" value="SULFURTRANSFERASE-RELATED"/>
    <property type="match status" value="1"/>
</dbReference>
<protein>
    <submittedName>
        <fullName evidence="3">ATPase</fullName>
    </submittedName>
</protein>
<keyword evidence="1" id="KW-0808">Transferase</keyword>
<name>A0A096BG86_9FIRM</name>
<dbReference type="GO" id="GO:0016740">
    <property type="term" value="F:transferase activity"/>
    <property type="evidence" value="ECO:0007669"/>
    <property type="project" value="UniProtKB-KW"/>
</dbReference>
<feature type="domain" description="tRNA(Ile)-lysidine/2-thiocytidine synthase N-terminal" evidence="2">
    <location>
        <begin position="23"/>
        <end position="206"/>
    </location>
</feature>
<dbReference type="Gene3D" id="3.40.50.620">
    <property type="entry name" value="HUPs"/>
    <property type="match status" value="1"/>
</dbReference>
<dbReference type="GO" id="GO:0008033">
    <property type="term" value="P:tRNA processing"/>
    <property type="evidence" value="ECO:0007669"/>
    <property type="project" value="InterPro"/>
</dbReference>
<dbReference type="CDD" id="cd24138">
    <property type="entry name" value="TtcA-like"/>
    <property type="match status" value="1"/>
</dbReference>
<evidence type="ECO:0000313" key="3">
    <source>
        <dbReference type="EMBL" id="KGG79748.1"/>
    </source>
</evidence>
<dbReference type="InterPro" id="IPR014729">
    <property type="entry name" value="Rossmann-like_a/b/a_fold"/>
</dbReference>
<gene>
    <name evidence="3" type="ORF">Y919_10200</name>
</gene>
<dbReference type="PANTHER" id="PTHR43686:SF1">
    <property type="entry name" value="AMINOTRAN_5 DOMAIN-CONTAINING PROTEIN"/>
    <property type="match status" value="1"/>
</dbReference>
<comment type="caution">
    <text evidence="3">The sequence shown here is derived from an EMBL/GenBank/DDBJ whole genome shotgun (WGS) entry which is preliminary data.</text>
</comment>
<dbReference type="AlphaFoldDB" id="A0A096BG86"/>
<dbReference type="Proteomes" id="UP000029622">
    <property type="component" value="Unassembled WGS sequence"/>
</dbReference>
<organism evidence="3 4">
    <name type="scientific">Caloranaerobacter azorensis H53214</name>
    <dbReference type="NCBI Taxonomy" id="1156417"/>
    <lineage>
        <taxon>Bacteria</taxon>
        <taxon>Bacillati</taxon>
        <taxon>Bacillota</taxon>
        <taxon>Tissierellia</taxon>
        <taxon>Tissierellales</taxon>
        <taxon>Thermohalobacteraceae</taxon>
        <taxon>Caloranaerobacter</taxon>
    </lineage>
</organism>